<feature type="transmembrane region" description="Helical" evidence="2">
    <location>
        <begin position="106"/>
        <end position="125"/>
    </location>
</feature>
<proteinExistence type="predicted"/>
<accession>A0A2D0MZ69</accession>
<feature type="compositionally biased region" description="Basic and acidic residues" evidence="1">
    <location>
        <begin position="11"/>
        <end position="24"/>
    </location>
</feature>
<comment type="caution">
    <text evidence="3">The sequence shown here is derived from an EMBL/GenBank/DDBJ whole genome shotgun (WGS) entry which is preliminary data.</text>
</comment>
<keyword evidence="2" id="KW-1133">Transmembrane helix</keyword>
<keyword evidence="4" id="KW-1185">Reference proteome</keyword>
<evidence type="ECO:0000313" key="3">
    <source>
        <dbReference type="EMBL" id="PHN00753.1"/>
    </source>
</evidence>
<evidence type="ECO:0000256" key="1">
    <source>
        <dbReference type="SAM" id="MobiDB-lite"/>
    </source>
</evidence>
<dbReference type="AlphaFoldDB" id="A0A2D0MZ69"/>
<keyword evidence="2" id="KW-0472">Membrane</keyword>
<sequence length="206" mass="23623">MKKTNTAQTEAPEKKSVADPEVAPKAEPAPISDADNFFSVSSKDREAEMKKYMQELAAPKEKMDDVELEFMDDPDDPAGDPQMTREEQELAGYLDVSDGHKEMARVMLMGIDKFLAFIASMITGMDMDRYKRSKNPDNYEVEVTAAMMKKYEVQMSLEWMFAVMMIGAYSPAFQKAYADHKAMKAKREKERRQEELRILAQNIHRN</sequence>
<dbReference type="Proteomes" id="UP000223913">
    <property type="component" value="Unassembled WGS sequence"/>
</dbReference>
<dbReference type="RefSeq" id="WP_099155830.1">
    <property type="nucleotide sequence ID" value="NZ_PDUD01000076.1"/>
</dbReference>
<organism evidence="3 4">
    <name type="scientific">Flavilitoribacter nigricans (strain ATCC 23147 / DSM 23189 / NBRC 102662 / NCIMB 1420 / SS-2)</name>
    <name type="common">Lewinella nigricans</name>
    <dbReference type="NCBI Taxonomy" id="1122177"/>
    <lineage>
        <taxon>Bacteria</taxon>
        <taxon>Pseudomonadati</taxon>
        <taxon>Bacteroidota</taxon>
        <taxon>Saprospiria</taxon>
        <taxon>Saprospirales</taxon>
        <taxon>Lewinellaceae</taxon>
        <taxon>Flavilitoribacter</taxon>
    </lineage>
</organism>
<evidence type="ECO:0000256" key="2">
    <source>
        <dbReference type="SAM" id="Phobius"/>
    </source>
</evidence>
<feature type="transmembrane region" description="Helical" evidence="2">
    <location>
        <begin position="159"/>
        <end position="178"/>
    </location>
</feature>
<gene>
    <name evidence="3" type="ORF">CRP01_40550</name>
</gene>
<feature type="region of interest" description="Disordered" evidence="1">
    <location>
        <begin position="1"/>
        <end position="40"/>
    </location>
</feature>
<name>A0A2D0MZ69_FLAN2</name>
<reference evidence="3 4" key="1">
    <citation type="submission" date="2017-10" db="EMBL/GenBank/DDBJ databases">
        <title>The draft genome sequence of Lewinella nigricans NBRC 102662.</title>
        <authorList>
            <person name="Wang K."/>
        </authorList>
    </citation>
    <scope>NUCLEOTIDE SEQUENCE [LARGE SCALE GENOMIC DNA]</scope>
    <source>
        <strain evidence="3 4">NBRC 102662</strain>
    </source>
</reference>
<dbReference type="EMBL" id="PDUD01000076">
    <property type="protein sequence ID" value="PHN00753.1"/>
    <property type="molecule type" value="Genomic_DNA"/>
</dbReference>
<evidence type="ECO:0000313" key="4">
    <source>
        <dbReference type="Proteomes" id="UP000223913"/>
    </source>
</evidence>
<keyword evidence="2" id="KW-0812">Transmembrane</keyword>
<protein>
    <submittedName>
        <fullName evidence="3">Uncharacterized protein</fullName>
    </submittedName>
</protein>